<organism evidence="1 2">
    <name type="scientific">Candidatus Neomicrothrix parvicella RN1</name>
    <dbReference type="NCBI Taxonomy" id="1229780"/>
    <lineage>
        <taxon>Bacteria</taxon>
        <taxon>Bacillati</taxon>
        <taxon>Actinomycetota</taxon>
        <taxon>Acidimicrobiia</taxon>
        <taxon>Acidimicrobiales</taxon>
        <taxon>Microthrixaceae</taxon>
        <taxon>Candidatus Neomicrothrix</taxon>
    </lineage>
</organism>
<comment type="caution">
    <text evidence="1">The sequence shown here is derived from an EMBL/GenBank/DDBJ whole genome shotgun (WGS) entry which is preliminary data.</text>
</comment>
<dbReference type="AlphaFoldDB" id="R4YXE4"/>
<dbReference type="EMBL" id="CANL01000005">
    <property type="protein sequence ID" value="CCM62810.1"/>
    <property type="molecule type" value="Genomic_DNA"/>
</dbReference>
<proteinExistence type="predicted"/>
<evidence type="ECO:0000313" key="2">
    <source>
        <dbReference type="Proteomes" id="UP000018291"/>
    </source>
</evidence>
<gene>
    <name evidence="1" type="ORF">BN381_130368</name>
</gene>
<reference evidence="1 2" key="1">
    <citation type="journal article" date="2013" name="ISME J.">
        <title>Metabolic model for the filamentous 'Candidatus Microthrix parvicella' based on genomic and metagenomic analyses.</title>
        <authorList>
            <person name="Jon McIlroy S."/>
            <person name="Kristiansen R."/>
            <person name="Albertsen M."/>
            <person name="Michael Karst S."/>
            <person name="Rossetti S."/>
            <person name="Lund Nielsen J."/>
            <person name="Tandoi V."/>
            <person name="James Seviour R."/>
            <person name="Nielsen P.H."/>
        </authorList>
    </citation>
    <scope>NUCLEOTIDE SEQUENCE [LARGE SCALE GENOMIC DNA]</scope>
    <source>
        <strain evidence="1 2">RN1</strain>
    </source>
</reference>
<accession>R4YXE4</accession>
<protein>
    <submittedName>
        <fullName evidence="1">Uncharacterized protein</fullName>
    </submittedName>
</protein>
<evidence type="ECO:0000313" key="1">
    <source>
        <dbReference type="EMBL" id="CCM62810.1"/>
    </source>
</evidence>
<keyword evidence="2" id="KW-1185">Reference proteome</keyword>
<dbReference type="HOGENOM" id="CLU_2664265_0_0_11"/>
<name>R4YXE4_9ACTN</name>
<sequence length="75" mass="7765">MGSPPNATRTGLPSALVDPTAIAPAVELGAITEARPTAIAPRWGMGVIAAGRRDSGDLPGTEFSVERWWPEPAAK</sequence>
<dbReference type="Proteomes" id="UP000018291">
    <property type="component" value="Unassembled WGS sequence"/>
</dbReference>